<dbReference type="AlphaFoldDB" id="A0A372JRX5"/>
<sequence length="267" mass="29594">MTASTSDYAWFSDFRRGWLSESYCLSLIQGLAPAEFLARLGADVQGEFQGLEAYADLDEEFQDGQVVYGDYMLVGAASVPGSDGPWTLALEVNGSLGIDDRFMGPASAGTQAISHFRNAKAITYFHWWQDGEKRTAFEWPRERSGSTPDALLEVMQRVGYDLDSDDRDLGTPGLFALAEELTGVRVTAEMLESATYTAGIVTIPDQEWTSVVIHSTDATGERTYKEITREQVEQAMAEHREQSARPLPPHPDPIVFRLESDPQPDQT</sequence>
<feature type="compositionally biased region" description="Basic and acidic residues" evidence="1">
    <location>
        <begin position="234"/>
        <end position="243"/>
    </location>
</feature>
<reference evidence="2 3" key="1">
    <citation type="submission" date="2018-08" db="EMBL/GenBank/DDBJ databases">
        <title>Actinomadura jelena sp. nov., a novel Actinomycete isolated from soil in Chad.</title>
        <authorList>
            <person name="Shi L."/>
        </authorList>
    </citation>
    <scope>NUCLEOTIDE SEQUENCE [LARGE SCALE GENOMIC DNA]</scope>
    <source>
        <strain evidence="2 3">NEAU-G17</strain>
    </source>
</reference>
<dbReference type="InterPro" id="IPR045592">
    <property type="entry name" value="DUF6461"/>
</dbReference>
<gene>
    <name evidence="2" type="ORF">DZF91_04990</name>
</gene>
<protein>
    <submittedName>
        <fullName evidence="2">Uncharacterized protein</fullName>
    </submittedName>
</protein>
<name>A0A372JRX5_9ACTN</name>
<accession>A0A372JRX5</accession>
<dbReference type="RefSeq" id="WP_117356311.1">
    <property type="nucleotide sequence ID" value="NZ_QURH01000099.1"/>
</dbReference>
<organism evidence="2 3">
    <name type="scientific">Actinomadura logoneensis</name>
    <dbReference type="NCBI Taxonomy" id="2293572"/>
    <lineage>
        <taxon>Bacteria</taxon>
        <taxon>Bacillati</taxon>
        <taxon>Actinomycetota</taxon>
        <taxon>Actinomycetes</taxon>
        <taxon>Streptosporangiales</taxon>
        <taxon>Thermomonosporaceae</taxon>
        <taxon>Actinomadura</taxon>
    </lineage>
</organism>
<keyword evidence="3" id="KW-1185">Reference proteome</keyword>
<feature type="region of interest" description="Disordered" evidence="1">
    <location>
        <begin position="234"/>
        <end position="267"/>
    </location>
</feature>
<comment type="caution">
    <text evidence="2">The sequence shown here is derived from an EMBL/GenBank/DDBJ whole genome shotgun (WGS) entry which is preliminary data.</text>
</comment>
<dbReference type="OrthoDB" id="4460129at2"/>
<evidence type="ECO:0000313" key="3">
    <source>
        <dbReference type="Proteomes" id="UP000261811"/>
    </source>
</evidence>
<dbReference type="Pfam" id="PF20062">
    <property type="entry name" value="DUF6461"/>
    <property type="match status" value="1"/>
</dbReference>
<dbReference type="Proteomes" id="UP000261811">
    <property type="component" value="Unassembled WGS sequence"/>
</dbReference>
<proteinExistence type="predicted"/>
<dbReference type="EMBL" id="QURH01000099">
    <property type="protein sequence ID" value="RFU42767.1"/>
    <property type="molecule type" value="Genomic_DNA"/>
</dbReference>
<evidence type="ECO:0000313" key="2">
    <source>
        <dbReference type="EMBL" id="RFU42767.1"/>
    </source>
</evidence>
<evidence type="ECO:0000256" key="1">
    <source>
        <dbReference type="SAM" id="MobiDB-lite"/>
    </source>
</evidence>